<sequence length="341" mass="38572">MARILFTISLALAALSVVVSGAPTTNNKRCEGGDCEVFVERSDEACDYIEYDDEDEYTKRDLHVSPYCMTPWEYGVVLRMCDDDLDDLEDFYEDFYEDYYEDMYEDWDDAVTKRQRRPVFNTYANLPPRCFPYAYYDRFQTMVGSYAARDALTKRTFNQGNYHQGNYHHGNGHHGGNHRGYNQGMTREADMTGSTFRLTLREGIVGGFVGPTLKKVVEIRGDGSSGATVMHMSLKPEAKNDYLTQSGAVSTEQVTSLIGMIKQQLEQLPVEEPFGSEDIYGLDTAIMFSVDDFHWANGGGPEGCTGNQESTRKATPEQKQVFAELVDMITRFGMEHTQPEA</sequence>
<accession>A0A068SCV3</accession>
<keyword evidence="3" id="KW-1185">Reference proteome</keyword>
<comment type="caution">
    <text evidence="2">The sequence shown here is derived from an EMBL/GenBank/DDBJ whole genome shotgun (WGS) entry which is preliminary data.</text>
</comment>
<dbReference type="VEuPathDB" id="FungiDB:LCOR_09888.1"/>
<protein>
    <submittedName>
        <fullName evidence="2">Uncharacterized protein</fullName>
    </submittedName>
</protein>
<feature type="chain" id="PRO_5001653025" evidence="1">
    <location>
        <begin position="22"/>
        <end position="341"/>
    </location>
</feature>
<proteinExistence type="predicted"/>
<evidence type="ECO:0000256" key="1">
    <source>
        <dbReference type="SAM" id="SignalP"/>
    </source>
</evidence>
<dbReference type="EMBL" id="CBTN010000064">
    <property type="protein sequence ID" value="CDH59051.1"/>
    <property type="molecule type" value="Genomic_DNA"/>
</dbReference>
<organism evidence="2 3">
    <name type="scientific">Lichtheimia corymbifera JMRC:FSU:9682</name>
    <dbReference type="NCBI Taxonomy" id="1263082"/>
    <lineage>
        <taxon>Eukaryota</taxon>
        <taxon>Fungi</taxon>
        <taxon>Fungi incertae sedis</taxon>
        <taxon>Mucoromycota</taxon>
        <taxon>Mucoromycotina</taxon>
        <taxon>Mucoromycetes</taxon>
        <taxon>Mucorales</taxon>
        <taxon>Lichtheimiaceae</taxon>
        <taxon>Lichtheimia</taxon>
    </lineage>
</organism>
<feature type="signal peptide" evidence="1">
    <location>
        <begin position="1"/>
        <end position="21"/>
    </location>
</feature>
<keyword evidence="1" id="KW-0732">Signal</keyword>
<name>A0A068SCV3_9FUNG</name>
<reference evidence="2" key="1">
    <citation type="submission" date="2013-08" db="EMBL/GenBank/DDBJ databases">
        <title>Gene expansion shapes genome architecture in the human pathogen Lichtheimia corymbifera: an evolutionary genomics analysis in the ancient terrestrial Mucorales (Mucoromycotina).</title>
        <authorList>
            <person name="Schwartze V.U."/>
            <person name="Winter S."/>
            <person name="Shelest E."/>
            <person name="Marcet-Houben M."/>
            <person name="Horn F."/>
            <person name="Wehner S."/>
            <person name="Hoffmann K."/>
            <person name="Riege K."/>
            <person name="Sammeth M."/>
            <person name="Nowrousian M."/>
            <person name="Valiante V."/>
            <person name="Linde J."/>
            <person name="Jacobsen I.D."/>
            <person name="Marz M."/>
            <person name="Brakhage A.A."/>
            <person name="Gabaldon T."/>
            <person name="Bocker S."/>
            <person name="Voigt K."/>
        </authorList>
    </citation>
    <scope>NUCLEOTIDE SEQUENCE [LARGE SCALE GENOMIC DNA]</scope>
    <source>
        <strain evidence="2">FSU 9682</strain>
    </source>
</reference>
<gene>
    <name evidence="2" type="ORF">LCOR_09888.1</name>
</gene>
<dbReference type="Proteomes" id="UP000027586">
    <property type="component" value="Unassembled WGS sequence"/>
</dbReference>
<dbReference type="OrthoDB" id="5366606at2759"/>
<evidence type="ECO:0000313" key="2">
    <source>
        <dbReference type="EMBL" id="CDH59051.1"/>
    </source>
</evidence>
<evidence type="ECO:0000313" key="3">
    <source>
        <dbReference type="Proteomes" id="UP000027586"/>
    </source>
</evidence>
<dbReference type="AlphaFoldDB" id="A0A068SCV3"/>